<sequence length="459" mass="51668">MPGNGASTTALPSYPIGELRRAREDFVRQWYAAVRRDPVAYAIDNAHFQYPPNIRMKNCDDYPFSTEDTVYQMPVSGSAHDSFSSCPNPQHTKQPLSFVAQCEKVNERISLYKYPTNGLFYCCDNCEFSTVDLISAEKHLERVAHVSCSEYSNPGNNTLCDGNSSPKTPILFGPRFVYNSAVRSTGWSSGDTVTYCPTCTIVLPDKLLCAYHHQIQHRGYQAKYAYGHVLAVREFQVSIQQKCPECNQNFYDWREVADHWLSGPCSSPFLPVSSDSDGSSPPAQLTEVVCTMCNAHFDRVPRIPQAPVFKAAPHSGSKRKWIANGDEDADNHKDKILKTDANSIPSSSAVSVDGFARFCLNHAESHLRRCTSGTMICILRVRFIRLEKGTVGILPAYTHPSEDAILLYSMYECKRLVSYLKDFHCHRKSLWRSAKNQLTQILTHSNPYLHSQTNAFFIS</sequence>
<organism evidence="1 2">
    <name type="scientific">Calicophoron daubneyi</name>
    <name type="common">Rumen fluke</name>
    <name type="synonym">Paramphistomum daubneyi</name>
    <dbReference type="NCBI Taxonomy" id="300641"/>
    <lineage>
        <taxon>Eukaryota</taxon>
        <taxon>Metazoa</taxon>
        <taxon>Spiralia</taxon>
        <taxon>Lophotrochozoa</taxon>
        <taxon>Platyhelminthes</taxon>
        <taxon>Trematoda</taxon>
        <taxon>Digenea</taxon>
        <taxon>Plagiorchiida</taxon>
        <taxon>Pronocephalata</taxon>
        <taxon>Paramphistomoidea</taxon>
        <taxon>Paramphistomidae</taxon>
        <taxon>Calicophoron</taxon>
    </lineage>
</organism>
<comment type="caution">
    <text evidence="1">The sequence shown here is derived from an EMBL/GenBank/DDBJ whole genome shotgun (WGS) entry which is preliminary data.</text>
</comment>
<dbReference type="Proteomes" id="UP001497525">
    <property type="component" value="Unassembled WGS sequence"/>
</dbReference>
<evidence type="ECO:0000313" key="2">
    <source>
        <dbReference type="Proteomes" id="UP001497525"/>
    </source>
</evidence>
<protein>
    <recommendedName>
        <fullName evidence="3">C2H2-type domain-containing protein</fullName>
    </recommendedName>
</protein>
<proteinExistence type="predicted"/>
<gene>
    <name evidence="1" type="ORF">CDAUBV1_LOCUS6644</name>
</gene>
<dbReference type="EMBL" id="CAXLJL010000156">
    <property type="protein sequence ID" value="CAL5133398.1"/>
    <property type="molecule type" value="Genomic_DNA"/>
</dbReference>
<dbReference type="AlphaFoldDB" id="A0AAV2TAE4"/>
<accession>A0AAV2TAE4</accession>
<name>A0AAV2TAE4_CALDB</name>
<evidence type="ECO:0008006" key="3">
    <source>
        <dbReference type="Google" id="ProtNLM"/>
    </source>
</evidence>
<reference evidence="1" key="1">
    <citation type="submission" date="2024-06" db="EMBL/GenBank/DDBJ databases">
        <authorList>
            <person name="Liu X."/>
            <person name="Lenzi L."/>
            <person name="Haldenby T S."/>
            <person name="Uol C."/>
        </authorList>
    </citation>
    <scope>NUCLEOTIDE SEQUENCE</scope>
</reference>
<evidence type="ECO:0000313" key="1">
    <source>
        <dbReference type="EMBL" id="CAL5133398.1"/>
    </source>
</evidence>